<feature type="domain" description="GPI inositol-deacylase winged helix" evidence="3">
    <location>
        <begin position="532"/>
        <end position="611"/>
    </location>
</feature>
<accession>A0A2J6QQW8</accession>
<dbReference type="PANTHER" id="PTHR10039:SF14">
    <property type="entry name" value="NACHT DOMAIN-CONTAINING PROTEIN"/>
    <property type="match status" value="1"/>
</dbReference>
<keyword evidence="1" id="KW-0677">Repeat</keyword>
<sequence length="975" mass="111642">MANPRDVIADAFGKLKRSVSEEDAHKFASTELKDVWAAVREIDSRQRMRLSAQNMRRIEPMLRGIEKYTKVIEVLCNGTPYLPYVWAPVKLMLEIASHHRDVFEALLTAYADIGDALPRFDRYRETFANNLEFQHVLASVYTTILDFHQRAYKFFRRRAWHAIFLSLWKDFGSRFESIIASLKKQQNFVDVEAVSFDIEAASESRIRIQDDIRQRQKRDLEILEENEKNMRISQLQHCHAWLSMDDKIQEAVYERTVAKRHDITCEWILNEPHFKTWLKDDARRQCLWLEGKPGAGKSVMCSYIVQTLTKTPSLTVCYYFCNSQDTDNVCQQILTTIVVQILRQAPDLCTLIANEFVYKGANCVMAQLRDLVPQLLQTTSHTRFIIDGIDECSKESQKAIIKELQALCGGQTTRCKVLFSSRREVHLYKKLSKQPQISLDGRQEVNSDIRSFVKYKIKKLRTSDQDLLKRIETILVEKANGMFLWVRLVVNELKHSYSDAALEETATRIPKGLKAAYGRILDRILDPSNPTNARYIAIRILEWMACSYRILKSHELLDGIAIDPSNTTLEPKTKVRKQILDLCRPLIEESSAGTVDFVHFSAKEYILEGDYQTGPPFICRQNAHLNITFSCVAVLNSCVSLFPDNSTETQRGAIIVRGFHGLLIYADMFWYKHILTYLSLLSQHEGQINTELLAQLQLLLRFRKDDSGVLPLKSKDPTKKDGAYDSTLEALNHLPDVKSLISYVQEFRAKMVLEEASDKSPEAISSDSFNVDSTNFSAVRHHYQQTTELLLGDMAEETYPNIDKKDLQAFRDTYGTSAYVCRYLHCVFSSDGFESSSRRAKHEAQHQRRFRCAHFTCVHFARGFMSRNLLNKHNENYHSVIVEGPSLAESLAPAPAIFQSGMVSPLTKPLNVSETPSADANATAATPTPQTPITPVHPKTRRLANKKSDEREDEDGEDVESDDEYVEVDLRDLIK</sequence>
<dbReference type="InterPro" id="IPR027417">
    <property type="entry name" value="P-loop_NTPase"/>
</dbReference>
<dbReference type="STRING" id="1745343.A0A2J6QQW8"/>
<proteinExistence type="predicted"/>
<dbReference type="Pfam" id="PF24809">
    <property type="entry name" value="DUF7708"/>
    <property type="match status" value="1"/>
</dbReference>
<feature type="domain" description="DUF7708" evidence="4">
    <location>
        <begin position="64"/>
        <end position="193"/>
    </location>
</feature>
<gene>
    <name evidence="6" type="ORF">NA56DRAFT_589049</name>
</gene>
<evidence type="ECO:0000259" key="5">
    <source>
        <dbReference type="Pfam" id="PF24883"/>
    </source>
</evidence>
<feature type="compositionally biased region" description="Acidic residues" evidence="2">
    <location>
        <begin position="951"/>
        <end position="967"/>
    </location>
</feature>
<dbReference type="SUPFAM" id="SSF52540">
    <property type="entry name" value="P-loop containing nucleoside triphosphate hydrolases"/>
    <property type="match status" value="1"/>
</dbReference>
<name>A0A2J6QQW8_9HELO</name>
<evidence type="ECO:0000259" key="4">
    <source>
        <dbReference type="Pfam" id="PF24809"/>
    </source>
</evidence>
<dbReference type="PANTHER" id="PTHR10039">
    <property type="entry name" value="AMELOGENIN"/>
    <property type="match status" value="1"/>
</dbReference>
<dbReference type="EMBL" id="KZ613464">
    <property type="protein sequence ID" value="PMD28651.1"/>
    <property type="molecule type" value="Genomic_DNA"/>
</dbReference>
<evidence type="ECO:0000313" key="7">
    <source>
        <dbReference type="Proteomes" id="UP000235672"/>
    </source>
</evidence>
<dbReference type="AlphaFoldDB" id="A0A2J6QQW8"/>
<protein>
    <submittedName>
        <fullName evidence="6">Uncharacterized protein</fullName>
    </submittedName>
</protein>
<dbReference type="InterPro" id="IPR056884">
    <property type="entry name" value="NPHP3-like_N"/>
</dbReference>
<reference evidence="6 7" key="1">
    <citation type="submission" date="2016-05" db="EMBL/GenBank/DDBJ databases">
        <title>A degradative enzymes factory behind the ericoid mycorrhizal symbiosis.</title>
        <authorList>
            <consortium name="DOE Joint Genome Institute"/>
            <person name="Martino E."/>
            <person name="Morin E."/>
            <person name="Grelet G."/>
            <person name="Kuo A."/>
            <person name="Kohler A."/>
            <person name="Daghino S."/>
            <person name="Barry K."/>
            <person name="Choi C."/>
            <person name="Cichocki N."/>
            <person name="Clum A."/>
            <person name="Copeland A."/>
            <person name="Hainaut M."/>
            <person name="Haridas S."/>
            <person name="Labutti K."/>
            <person name="Lindquist E."/>
            <person name="Lipzen A."/>
            <person name="Khouja H.-R."/>
            <person name="Murat C."/>
            <person name="Ohm R."/>
            <person name="Olson A."/>
            <person name="Spatafora J."/>
            <person name="Veneault-Fourrey C."/>
            <person name="Henrissat B."/>
            <person name="Grigoriev I."/>
            <person name="Martin F."/>
            <person name="Perotto S."/>
        </authorList>
    </citation>
    <scope>NUCLEOTIDE SEQUENCE [LARGE SCALE GENOMIC DNA]</scope>
    <source>
        <strain evidence="6 7">UAMH 7357</strain>
    </source>
</reference>
<dbReference type="OrthoDB" id="7464126at2759"/>
<dbReference type="Gene3D" id="3.40.50.300">
    <property type="entry name" value="P-loop containing nucleotide triphosphate hydrolases"/>
    <property type="match status" value="1"/>
</dbReference>
<evidence type="ECO:0000256" key="1">
    <source>
        <dbReference type="ARBA" id="ARBA00022737"/>
    </source>
</evidence>
<feature type="domain" description="Nephrocystin 3-like N-terminal" evidence="5">
    <location>
        <begin position="264"/>
        <end position="422"/>
    </location>
</feature>
<dbReference type="Pfam" id="PF24883">
    <property type="entry name" value="NPHP3_N"/>
    <property type="match status" value="1"/>
</dbReference>
<feature type="compositionally biased region" description="Low complexity" evidence="2">
    <location>
        <begin position="915"/>
        <end position="937"/>
    </location>
</feature>
<dbReference type="InterPro" id="IPR056125">
    <property type="entry name" value="DUF7708"/>
</dbReference>
<evidence type="ECO:0000313" key="6">
    <source>
        <dbReference type="EMBL" id="PMD28651.1"/>
    </source>
</evidence>
<dbReference type="Pfam" id="PF22939">
    <property type="entry name" value="WHD_GPIID"/>
    <property type="match status" value="1"/>
</dbReference>
<evidence type="ECO:0000259" key="3">
    <source>
        <dbReference type="Pfam" id="PF22939"/>
    </source>
</evidence>
<keyword evidence="7" id="KW-1185">Reference proteome</keyword>
<dbReference type="InterPro" id="IPR054471">
    <property type="entry name" value="GPIID_WHD"/>
</dbReference>
<evidence type="ECO:0000256" key="2">
    <source>
        <dbReference type="SAM" id="MobiDB-lite"/>
    </source>
</evidence>
<feature type="region of interest" description="Disordered" evidence="2">
    <location>
        <begin position="909"/>
        <end position="975"/>
    </location>
</feature>
<organism evidence="6 7">
    <name type="scientific">Hyaloscypha hepaticicola</name>
    <dbReference type="NCBI Taxonomy" id="2082293"/>
    <lineage>
        <taxon>Eukaryota</taxon>
        <taxon>Fungi</taxon>
        <taxon>Dikarya</taxon>
        <taxon>Ascomycota</taxon>
        <taxon>Pezizomycotina</taxon>
        <taxon>Leotiomycetes</taxon>
        <taxon>Helotiales</taxon>
        <taxon>Hyaloscyphaceae</taxon>
        <taxon>Hyaloscypha</taxon>
    </lineage>
</organism>
<dbReference type="Proteomes" id="UP000235672">
    <property type="component" value="Unassembled WGS sequence"/>
</dbReference>